<dbReference type="AlphaFoldDB" id="A0A251T370"/>
<feature type="region of interest" description="Disordered" evidence="1">
    <location>
        <begin position="112"/>
        <end position="132"/>
    </location>
</feature>
<evidence type="ECO:0000313" key="3">
    <source>
        <dbReference type="Proteomes" id="UP000215914"/>
    </source>
</evidence>
<reference evidence="3" key="1">
    <citation type="journal article" date="2017" name="Nature">
        <title>The sunflower genome provides insights into oil metabolism, flowering and Asterid evolution.</title>
        <authorList>
            <person name="Badouin H."/>
            <person name="Gouzy J."/>
            <person name="Grassa C.J."/>
            <person name="Murat F."/>
            <person name="Staton S.E."/>
            <person name="Cottret L."/>
            <person name="Lelandais-Briere C."/>
            <person name="Owens G.L."/>
            <person name="Carrere S."/>
            <person name="Mayjonade B."/>
            <person name="Legrand L."/>
            <person name="Gill N."/>
            <person name="Kane N.C."/>
            <person name="Bowers J.E."/>
            <person name="Hubner S."/>
            <person name="Bellec A."/>
            <person name="Berard A."/>
            <person name="Berges H."/>
            <person name="Blanchet N."/>
            <person name="Boniface M.C."/>
            <person name="Brunel D."/>
            <person name="Catrice O."/>
            <person name="Chaidir N."/>
            <person name="Claudel C."/>
            <person name="Donnadieu C."/>
            <person name="Faraut T."/>
            <person name="Fievet G."/>
            <person name="Helmstetter N."/>
            <person name="King M."/>
            <person name="Knapp S.J."/>
            <person name="Lai Z."/>
            <person name="Le Paslier M.C."/>
            <person name="Lippi Y."/>
            <person name="Lorenzon L."/>
            <person name="Mandel J.R."/>
            <person name="Marage G."/>
            <person name="Marchand G."/>
            <person name="Marquand E."/>
            <person name="Bret-Mestries E."/>
            <person name="Morien E."/>
            <person name="Nambeesan S."/>
            <person name="Nguyen T."/>
            <person name="Pegot-Espagnet P."/>
            <person name="Pouilly N."/>
            <person name="Raftis F."/>
            <person name="Sallet E."/>
            <person name="Schiex T."/>
            <person name="Thomas J."/>
            <person name="Vandecasteele C."/>
            <person name="Vares D."/>
            <person name="Vear F."/>
            <person name="Vautrin S."/>
            <person name="Crespi M."/>
            <person name="Mangin B."/>
            <person name="Burke J.M."/>
            <person name="Salse J."/>
            <person name="Munos S."/>
            <person name="Vincourt P."/>
            <person name="Rieseberg L.H."/>
            <person name="Langlade N.B."/>
        </authorList>
    </citation>
    <scope>NUCLEOTIDE SEQUENCE [LARGE SCALE GENOMIC DNA]</scope>
    <source>
        <strain evidence="3">cv. SF193</strain>
    </source>
</reference>
<organism evidence="2 3">
    <name type="scientific">Helianthus annuus</name>
    <name type="common">Common sunflower</name>
    <dbReference type="NCBI Taxonomy" id="4232"/>
    <lineage>
        <taxon>Eukaryota</taxon>
        <taxon>Viridiplantae</taxon>
        <taxon>Streptophyta</taxon>
        <taxon>Embryophyta</taxon>
        <taxon>Tracheophyta</taxon>
        <taxon>Spermatophyta</taxon>
        <taxon>Magnoliopsida</taxon>
        <taxon>eudicotyledons</taxon>
        <taxon>Gunneridae</taxon>
        <taxon>Pentapetalae</taxon>
        <taxon>asterids</taxon>
        <taxon>campanulids</taxon>
        <taxon>Asterales</taxon>
        <taxon>Asteraceae</taxon>
        <taxon>Asteroideae</taxon>
        <taxon>Heliantheae alliance</taxon>
        <taxon>Heliantheae</taxon>
        <taxon>Helianthus</taxon>
    </lineage>
</organism>
<keyword evidence="3" id="KW-1185">Reference proteome</keyword>
<dbReference type="Proteomes" id="UP000215914">
    <property type="component" value="Chromosome 12"/>
</dbReference>
<dbReference type="InParanoid" id="A0A251T370"/>
<gene>
    <name evidence="2" type="ORF">HannXRQ_Chr12g0360961</name>
</gene>
<evidence type="ECO:0000256" key="1">
    <source>
        <dbReference type="SAM" id="MobiDB-lite"/>
    </source>
</evidence>
<name>A0A251T370_HELAN</name>
<proteinExistence type="predicted"/>
<dbReference type="EMBL" id="CM007901">
    <property type="protein sequence ID" value="OTG04321.1"/>
    <property type="molecule type" value="Genomic_DNA"/>
</dbReference>
<accession>A0A251T370</accession>
<sequence length="132" mass="15536">MLNLIFRLETSKRISNLFGHQGFLQVILKSIDAMESSPESHKRKEAYMLMFLLMMIFLICTSQPMAEATEFHINRPVIESSQKRRDSSVSKANDVDSYSRYCLKERARHLNGHDDHYSRHDRHNYHHNSSPK</sequence>
<evidence type="ECO:0000313" key="2">
    <source>
        <dbReference type="EMBL" id="OTG04321.1"/>
    </source>
</evidence>
<feature type="region of interest" description="Disordered" evidence="1">
    <location>
        <begin position="73"/>
        <end position="94"/>
    </location>
</feature>
<protein>
    <submittedName>
        <fullName evidence="2">Uncharacterized protein</fullName>
    </submittedName>
</protein>